<keyword evidence="5" id="KW-0653">Protein transport</keyword>
<evidence type="ECO:0000256" key="3">
    <source>
        <dbReference type="ARBA" id="ARBA00022448"/>
    </source>
</evidence>
<feature type="compositionally biased region" description="Polar residues" evidence="8">
    <location>
        <begin position="23"/>
        <end position="35"/>
    </location>
</feature>
<dbReference type="SUPFAM" id="SSF117289">
    <property type="entry name" value="Nucleoporin domain"/>
    <property type="match status" value="1"/>
</dbReference>
<dbReference type="OrthoDB" id="103454at2759"/>
<comment type="similarity">
    <text evidence="2">Belongs to the nucleoporin Nup133 family.</text>
</comment>
<reference evidence="12" key="1">
    <citation type="journal article" date="2017" name="Nat. Ecol. Evol.">
        <title>Genome expansion and lineage-specific genetic innovations in the forest pathogenic fungi Armillaria.</title>
        <authorList>
            <person name="Sipos G."/>
            <person name="Prasanna A.N."/>
            <person name="Walter M.C."/>
            <person name="O'Connor E."/>
            <person name="Balint B."/>
            <person name="Krizsan K."/>
            <person name="Kiss B."/>
            <person name="Hess J."/>
            <person name="Varga T."/>
            <person name="Slot J."/>
            <person name="Riley R."/>
            <person name="Boka B."/>
            <person name="Rigling D."/>
            <person name="Barry K."/>
            <person name="Lee J."/>
            <person name="Mihaltcheva S."/>
            <person name="LaButti K."/>
            <person name="Lipzen A."/>
            <person name="Waldron R."/>
            <person name="Moloney N.M."/>
            <person name="Sperisen C."/>
            <person name="Kredics L."/>
            <person name="Vagvoelgyi C."/>
            <person name="Patrignani A."/>
            <person name="Fitzpatrick D."/>
            <person name="Nagy I."/>
            <person name="Doyle S."/>
            <person name="Anderson J.B."/>
            <person name="Grigoriev I.V."/>
            <person name="Gueldener U."/>
            <person name="Muensterkoetter M."/>
            <person name="Nagy L.G."/>
        </authorList>
    </citation>
    <scope>NUCLEOTIDE SEQUENCE [LARGE SCALE GENOMIC DNA]</scope>
    <source>
        <strain evidence="12">C18/9</strain>
    </source>
</reference>
<dbReference type="STRING" id="47428.A0A284RLH8"/>
<dbReference type="InterPro" id="IPR037624">
    <property type="entry name" value="Nup133-like"/>
</dbReference>
<dbReference type="InterPro" id="IPR015943">
    <property type="entry name" value="WD40/YVTN_repeat-like_dom_sf"/>
</dbReference>
<dbReference type="Pfam" id="PF08801">
    <property type="entry name" value="Nucleoporin_N"/>
    <property type="match status" value="1"/>
</dbReference>
<dbReference type="Pfam" id="PF03177">
    <property type="entry name" value="Nucleoporin_C"/>
    <property type="match status" value="1"/>
</dbReference>
<organism evidence="11 12">
    <name type="scientific">Armillaria ostoyae</name>
    <name type="common">Armillaria root rot fungus</name>
    <dbReference type="NCBI Taxonomy" id="47428"/>
    <lineage>
        <taxon>Eukaryota</taxon>
        <taxon>Fungi</taxon>
        <taxon>Dikarya</taxon>
        <taxon>Basidiomycota</taxon>
        <taxon>Agaricomycotina</taxon>
        <taxon>Agaricomycetes</taxon>
        <taxon>Agaricomycetidae</taxon>
        <taxon>Agaricales</taxon>
        <taxon>Marasmiineae</taxon>
        <taxon>Physalacriaceae</taxon>
        <taxon>Armillaria</taxon>
    </lineage>
</organism>
<keyword evidence="7" id="KW-0539">Nucleus</keyword>
<dbReference type="GO" id="GO:0031080">
    <property type="term" value="C:nuclear pore outer ring"/>
    <property type="evidence" value="ECO:0007669"/>
    <property type="project" value="TreeGrafter"/>
</dbReference>
<evidence type="ECO:0008006" key="13">
    <source>
        <dbReference type="Google" id="ProtNLM"/>
    </source>
</evidence>
<evidence type="ECO:0000256" key="6">
    <source>
        <dbReference type="ARBA" id="ARBA00023010"/>
    </source>
</evidence>
<gene>
    <name evidence="11" type="ORF">ARMOST_12992</name>
</gene>
<dbReference type="InterPro" id="IPR007187">
    <property type="entry name" value="Nucleoporin_Nup133/Nup155_C"/>
</dbReference>
<evidence type="ECO:0000256" key="5">
    <source>
        <dbReference type="ARBA" id="ARBA00022927"/>
    </source>
</evidence>
<evidence type="ECO:0000256" key="1">
    <source>
        <dbReference type="ARBA" id="ARBA00004259"/>
    </source>
</evidence>
<feature type="domain" description="Nucleoporin Nup133/Nup155-like N-terminal" evidence="10">
    <location>
        <begin position="84"/>
        <end position="456"/>
    </location>
</feature>
<evidence type="ECO:0000259" key="9">
    <source>
        <dbReference type="Pfam" id="PF03177"/>
    </source>
</evidence>
<evidence type="ECO:0000256" key="8">
    <source>
        <dbReference type="SAM" id="MobiDB-lite"/>
    </source>
</evidence>
<feature type="domain" description="Nucleoporin Nup133/Nup155-like C-terminal" evidence="9">
    <location>
        <begin position="860"/>
        <end position="1174"/>
    </location>
</feature>
<dbReference type="PANTHER" id="PTHR13405:SF11">
    <property type="entry name" value="NUCLEAR PORE COMPLEX PROTEIN NUP133"/>
    <property type="match status" value="1"/>
</dbReference>
<name>A0A284RLH8_ARMOS</name>
<evidence type="ECO:0000256" key="4">
    <source>
        <dbReference type="ARBA" id="ARBA00022816"/>
    </source>
</evidence>
<keyword evidence="3" id="KW-0813">Transport</keyword>
<feature type="region of interest" description="Disordered" evidence="8">
    <location>
        <begin position="1"/>
        <end position="35"/>
    </location>
</feature>
<dbReference type="Gene3D" id="2.130.10.10">
    <property type="entry name" value="YVTN repeat-like/Quinoprotein amine dehydrogenase"/>
    <property type="match status" value="1"/>
</dbReference>
<dbReference type="GO" id="GO:0000972">
    <property type="term" value="P:transcription-dependent tethering of RNA polymerase II gene DNA at nuclear periphery"/>
    <property type="evidence" value="ECO:0007669"/>
    <property type="project" value="TreeGrafter"/>
</dbReference>
<accession>A0A284RLH8</accession>
<dbReference type="AlphaFoldDB" id="A0A284RLH8"/>
<dbReference type="GO" id="GO:0017056">
    <property type="term" value="F:structural constituent of nuclear pore"/>
    <property type="evidence" value="ECO:0007669"/>
    <property type="project" value="InterPro"/>
</dbReference>
<dbReference type="GO" id="GO:0016973">
    <property type="term" value="P:poly(A)+ mRNA export from nucleus"/>
    <property type="evidence" value="ECO:0007669"/>
    <property type="project" value="TreeGrafter"/>
</dbReference>
<keyword evidence="6" id="KW-0811">Translocation</keyword>
<evidence type="ECO:0000256" key="2">
    <source>
        <dbReference type="ARBA" id="ARBA00005569"/>
    </source>
</evidence>
<keyword evidence="12" id="KW-1185">Reference proteome</keyword>
<keyword evidence="4" id="KW-0509">mRNA transport</keyword>
<dbReference type="Proteomes" id="UP000219338">
    <property type="component" value="Unassembled WGS sequence"/>
</dbReference>
<dbReference type="OMA" id="HVATLLW"/>
<protein>
    <recommendedName>
        <fullName evidence="13">Nucleoporin Nup133/Nup155-like C-terminal domain-containing protein</fullName>
    </recommendedName>
</protein>
<dbReference type="PANTHER" id="PTHR13405">
    <property type="entry name" value="NUCLEAR PORE COMPLEX PROTEIN NUP133"/>
    <property type="match status" value="1"/>
</dbReference>
<evidence type="ECO:0000259" key="10">
    <source>
        <dbReference type="Pfam" id="PF08801"/>
    </source>
</evidence>
<proteinExistence type="inferred from homology"/>
<dbReference type="Gene3D" id="1.20.58.1380">
    <property type="match status" value="1"/>
</dbReference>
<dbReference type="GO" id="GO:0006606">
    <property type="term" value="P:protein import into nucleus"/>
    <property type="evidence" value="ECO:0007669"/>
    <property type="project" value="TreeGrafter"/>
</dbReference>
<evidence type="ECO:0000313" key="11">
    <source>
        <dbReference type="EMBL" id="SJL09612.1"/>
    </source>
</evidence>
<evidence type="ECO:0000313" key="12">
    <source>
        <dbReference type="Proteomes" id="UP000219338"/>
    </source>
</evidence>
<sequence>MATFSPSPAPRRSARLRQAPVSPGSTKFPVNNSRLGTPINASDTSSFINESRASIDSAMDIDDRNSLASDRTTVRSTGVAYLAKSEQLAVSFYANLPVEVLLVLKHADFYGDAYTGGIDTLTGFALVASKQTCYVWQHSQAIRGTPTCYIFRCPEDIEQTSPPFYSLIPYNSYSTAREPGLILMSPCGEIRMWVSIGIGLAGGDHFSSVTLGLSPDEFVTNLVRVDPQTYIASTTSGVLFRLMVTSSGGNLRLTSHAFARPTSSLSFTRLYSSFFASSGSKTPLASEPGNVSAVALGRETVDGGEIWALIDTRIQLWELKAEGWEDIVRDDEVSEIIRSALRDTFGSSVEQDDANMDLELLDIAVDRQGRLVVLLSYAGGEEEHIYTNTDTGGIRRIYSLVHLTLSNDAFTVDSVRSVPYQSTSSSGAPMHPRLQLIQDGKLVAIQFGDAITLCATESQYKDRLELRSKADRTLGVGITHSDSAILILTAATMMKVHIDMDKVKTVNSQTGPVNSIKSVMTQAVLYGSLPNNPLTFTFPPDVDEESLMQGAEQLSQAILQSGKPSLSSVGMLINAFIDPVLVQRNHDLSAHLTSRKERLSFLIQFINDNAVLGKISQTCRQNLAADAEKLYASHQLWVQHNDFLSTSHPSHSVLHDTVLSYMSDIQEGHHEDVIRTFFRIRIADIGILIQRIPDITLKLAQATGGNTGEFIAEANRIVLTVLRSAFDYREYNQGVYGIDLPMINPWTSDINVINVVQGLFDATTRLVESVTASAGHAITDDETAEQLPELAAILFACMQERLDYLSRSEETSVEQERRILLNNFTHLRPEVLETLRKNGHAAAAFSLAEKYRDFTSLAALCHRETVYPPEQNPNAPRIQNYIELYKDEFATELYRWYIQHGELRVLFSLDESHTGYMDKFFADNTNPLISWVHDLGHGRYAAAARALLVESGEATNIASKQLMLSIGKLSHLAHEQETLAPSDEDISDAFHDGLDFVSVHESLLEEFNAVLATLKGRQSLDSQTDAIIKQKATRLSDRPALTQVFKDFVRNVLQGKVLSIEDAVDVLSLKDNNETLGDFAMALHLLAGVQDIPRARKTSAFRTVWRRIYIHDDWNTIRQTANVSDSELSERFRGTALYATFCHILTQPDQPDGYETIPDVSLIIPTVDEVSSRWPGMPADEVESIVQDYTFECDTLGDLELNDVYYRIRELAEQDLEEARI</sequence>
<dbReference type="InterPro" id="IPR014908">
    <property type="entry name" value="Nucleoporin_Nup133/Nup155_N"/>
</dbReference>
<comment type="subcellular location">
    <subcellularLocation>
        <location evidence="1">Nucleus envelope</location>
    </subcellularLocation>
</comment>
<dbReference type="EMBL" id="FUEG01000011">
    <property type="protein sequence ID" value="SJL09612.1"/>
    <property type="molecule type" value="Genomic_DNA"/>
</dbReference>
<evidence type="ECO:0000256" key="7">
    <source>
        <dbReference type="ARBA" id="ARBA00023242"/>
    </source>
</evidence>